<feature type="transmembrane region" description="Helical" evidence="8">
    <location>
        <begin position="6"/>
        <end position="26"/>
    </location>
</feature>
<feature type="transmembrane region" description="Helical" evidence="8">
    <location>
        <begin position="33"/>
        <end position="54"/>
    </location>
</feature>
<feature type="domain" description="Glycine transporter" evidence="9">
    <location>
        <begin position="10"/>
        <end position="82"/>
    </location>
</feature>
<accession>A0ABT7G013</accession>
<dbReference type="PANTHER" id="PTHR30506:SF3">
    <property type="entry name" value="UPF0126 INNER MEMBRANE PROTEIN YADS-RELATED"/>
    <property type="match status" value="1"/>
</dbReference>
<evidence type="ECO:0000256" key="2">
    <source>
        <dbReference type="ARBA" id="ARBA00008193"/>
    </source>
</evidence>
<dbReference type="InterPro" id="IPR005115">
    <property type="entry name" value="Gly_transporter"/>
</dbReference>
<feature type="transmembrane region" description="Helical" evidence="8">
    <location>
        <begin position="173"/>
        <end position="192"/>
    </location>
</feature>
<evidence type="ECO:0000256" key="1">
    <source>
        <dbReference type="ARBA" id="ARBA00004651"/>
    </source>
</evidence>
<organism evidence="10 11">
    <name type="scientific">Corynebacterium propinquum</name>
    <dbReference type="NCBI Taxonomy" id="43769"/>
    <lineage>
        <taxon>Bacteria</taxon>
        <taxon>Bacillati</taxon>
        <taxon>Actinomycetota</taxon>
        <taxon>Actinomycetes</taxon>
        <taxon>Mycobacteriales</taxon>
        <taxon>Corynebacteriaceae</taxon>
        <taxon>Corynebacterium</taxon>
    </lineage>
</organism>
<dbReference type="PANTHER" id="PTHR30506">
    <property type="entry name" value="INNER MEMBRANE PROTEIN"/>
    <property type="match status" value="1"/>
</dbReference>
<evidence type="ECO:0000313" key="11">
    <source>
        <dbReference type="Proteomes" id="UP001243856"/>
    </source>
</evidence>
<dbReference type="EMBL" id="JASNVK010000002">
    <property type="protein sequence ID" value="MDK4300064.1"/>
    <property type="molecule type" value="Genomic_DNA"/>
</dbReference>
<feature type="domain" description="Glycine transporter" evidence="9">
    <location>
        <begin position="95"/>
        <end position="168"/>
    </location>
</feature>
<evidence type="ECO:0000259" key="9">
    <source>
        <dbReference type="Pfam" id="PF03458"/>
    </source>
</evidence>
<comment type="caution">
    <text evidence="10">The sequence shown here is derived from an EMBL/GenBank/DDBJ whole genome shotgun (WGS) entry which is preliminary data.</text>
</comment>
<evidence type="ECO:0000256" key="6">
    <source>
        <dbReference type="ARBA" id="ARBA00023136"/>
    </source>
</evidence>
<evidence type="ECO:0000256" key="4">
    <source>
        <dbReference type="ARBA" id="ARBA00022692"/>
    </source>
</evidence>
<proteinExistence type="inferred from homology"/>
<protein>
    <submittedName>
        <fullName evidence="10">Trimeric intracellular cation channel family protein</fullName>
    </submittedName>
</protein>
<keyword evidence="6 8" id="KW-0472">Membrane</keyword>
<reference evidence="10 11" key="1">
    <citation type="submission" date="2023-05" db="EMBL/GenBank/DDBJ databases">
        <title>Metabolic capabilities are highly conserved among human nasal-associated Corynebacterium species in pangenomic analyses.</title>
        <authorList>
            <person name="Tran T.H."/>
            <person name="Roberts A.Q."/>
            <person name="Escapa I.F."/>
            <person name="Gao W."/>
            <person name="Conlan S."/>
            <person name="Kong H."/>
            <person name="Segre J.A."/>
            <person name="Kelly M.S."/>
            <person name="Lemon K.P."/>
        </authorList>
    </citation>
    <scope>NUCLEOTIDE SEQUENCE [LARGE SCALE GENOMIC DNA]</scope>
    <source>
        <strain evidence="10 11">KPL2811</strain>
    </source>
</reference>
<gene>
    <name evidence="10" type="ORF">QPX45_02175</name>
</gene>
<evidence type="ECO:0000256" key="3">
    <source>
        <dbReference type="ARBA" id="ARBA00022475"/>
    </source>
</evidence>
<feature type="region of interest" description="Disordered" evidence="7">
    <location>
        <begin position="227"/>
        <end position="263"/>
    </location>
</feature>
<feature type="transmembrane region" description="Helical" evidence="8">
    <location>
        <begin position="148"/>
        <end position="167"/>
    </location>
</feature>
<evidence type="ECO:0000256" key="5">
    <source>
        <dbReference type="ARBA" id="ARBA00022989"/>
    </source>
</evidence>
<feature type="transmembrane region" description="Helical" evidence="8">
    <location>
        <begin position="119"/>
        <end position="136"/>
    </location>
</feature>
<feature type="compositionally biased region" description="Basic and acidic residues" evidence="7">
    <location>
        <begin position="252"/>
        <end position="263"/>
    </location>
</feature>
<evidence type="ECO:0000256" key="8">
    <source>
        <dbReference type="SAM" id="Phobius"/>
    </source>
</evidence>
<feature type="transmembrane region" description="Helical" evidence="8">
    <location>
        <begin position="92"/>
        <end position="113"/>
    </location>
</feature>
<evidence type="ECO:0000256" key="7">
    <source>
        <dbReference type="SAM" id="MobiDB-lite"/>
    </source>
</evidence>
<evidence type="ECO:0000313" key="10">
    <source>
        <dbReference type="EMBL" id="MDK4300064.1"/>
    </source>
</evidence>
<feature type="transmembrane region" description="Helical" evidence="8">
    <location>
        <begin position="66"/>
        <end position="85"/>
    </location>
</feature>
<dbReference type="RefSeq" id="WP_049150210.1">
    <property type="nucleotide sequence ID" value="NZ_CP100364.1"/>
</dbReference>
<keyword evidence="5 8" id="KW-1133">Transmembrane helix</keyword>
<comment type="subcellular location">
    <subcellularLocation>
        <location evidence="1">Cell membrane</location>
        <topology evidence="1">Multi-pass membrane protein</topology>
    </subcellularLocation>
</comment>
<keyword evidence="11" id="KW-1185">Reference proteome</keyword>
<keyword evidence="3" id="KW-1003">Cell membrane</keyword>
<dbReference type="Pfam" id="PF03458">
    <property type="entry name" value="Gly_transporter"/>
    <property type="match status" value="2"/>
</dbReference>
<name>A0ABT7G013_9CORY</name>
<sequence length="263" mass="28087">MTVTTLLTVTYVVGISAEAMTAALSAGRQRLDFFAVSLLAAITAFGGGTVRDVLLGHYPLVWVDNPVYLIVVLVAAAVTVSLSFFMHYFRSLFLALDAVGLAAFTVLGTQVALSEGHGPLIAIVAAICTGVFGGILRDILSDRVPLVFMGDLYAACALIGSVTYMVLEQLGAPPAVVIPAGLIVTFAVRMWAVKYNKSMPIFAYNDENQPVDPRLRLSAQFVRETARKAKSKVARGIKPETSKKSVNSAKNPENEQSKSSESD</sequence>
<dbReference type="Proteomes" id="UP001243856">
    <property type="component" value="Unassembled WGS sequence"/>
</dbReference>
<keyword evidence="4 8" id="KW-0812">Transmembrane</keyword>
<comment type="similarity">
    <text evidence="2">Belongs to the UPF0126 family.</text>
</comment>